<dbReference type="InterPro" id="IPR037523">
    <property type="entry name" value="VOC_core"/>
</dbReference>
<dbReference type="RefSeq" id="WP_311369106.1">
    <property type="nucleotide sequence ID" value="NZ_JAVRHX010000003.1"/>
</dbReference>
<name>A0ABU2ZSK2_9ALTE</name>
<keyword evidence="3" id="KW-1185">Reference proteome</keyword>
<evidence type="ECO:0000259" key="1">
    <source>
        <dbReference type="PROSITE" id="PS51819"/>
    </source>
</evidence>
<evidence type="ECO:0000313" key="2">
    <source>
        <dbReference type="EMBL" id="MDT0595585.1"/>
    </source>
</evidence>
<dbReference type="EMBL" id="JAVRHX010000003">
    <property type="protein sequence ID" value="MDT0595585.1"/>
    <property type="molecule type" value="Genomic_DNA"/>
</dbReference>
<dbReference type="Proteomes" id="UP001253545">
    <property type="component" value="Unassembled WGS sequence"/>
</dbReference>
<gene>
    <name evidence="2" type="ORF">RM552_12070</name>
</gene>
<dbReference type="PROSITE" id="PS51819">
    <property type="entry name" value="VOC"/>
    <property type="match status" value="1"/>
</dbReference>
<dbReference type="InterPro" id="IPR052164">
    <property type="entry name" value="Anthracycline_SecMetBiosynth"/>
</dbReference>
<dbReference type="PANTHER" id="PTHR33993:SF1">
    <property type="entry name" value="GLYOXALASE FAMILY PROTEIN"/>
    <property type="match status" value="1"/>
</dbReference>
<evidence type="ECO:0000313" key="3">
    <source>
        <dbReference type="Proteomes" id="UP001253545"/>
    </source>
</evidence>
<protein>
    <submittedName>
        <fullName evidence="2">VOC family protein</fullName>
    </submittedName>
</protein>
<feature type="domain" description="VOC" evidence="1">
    <location>
        <begin position="10"/>
        <end position="120"/>
    </location>
</feature>
<dbReference type="CDD" id="cd07247">
    <property type="entry name" value="SgaA_N_like"/>
    <property type="match status" value="1"/>
</dbReference>
<dbReference type="Gene3D" id="3.10.180.10">
    <property type="entry name" value="2,3-Dihydroxybiphenyl 1,2-Dioxygenase, domain 1"/>
    <property type="match status" value="1"/>
</dbReference>
<dbReference type="PANTHER" id="PTHR33993">
    <property type="entry name" value="GLYOXALASE-RELATED"/>
    <property type="match status" value="1"/>
</dbReference>
<dbReference type="Pfam" id="PF00903">
    <property type="entry name" value="Glyoxalase"/>
    <property type="match status" value="1"/>
</dbReference>
<sequence>MSASGKHFTPINYIEFAANDLRKIKTFYTAAFDWVFTDYGPDYTAFEKSGICGGFYKHDKFADADQGSALVVLYSTELEKCKARVQNLGATIKTEIFDFPGGRRFHFIDPCGNELAVWTDR</sequence>
<organism evidence="2 3">
    <name type="scientific">Glaciecola petra</name>
    <dbReference type="NCBI Taxonomy" id="3075602"/>
    <lineage>
        <taxon>Bacteria</taxon>
        <taxon>Pseudomonadati</taxon>
        <taxon>Pseudomonadota</taxon>
        <taxon>Gammaproteobacteria</taxon>
        <taxon>Alteromonadales</taxon>
        <taxon>Alteromonadaceae</taxon>
        <taxon>Glaciecola</taxon>
    </lineage>
</organism>
<reference evidence="2 3" key="1">
    <citation type="submission" date="2023-09" db="EMBL/GenBank/DDBJ databases">
        <authorList>
            <person name="Rey-Velasco X."/>
        </authorList>
    </citation>
    <scope>NUCLEOTIDE SEQUENCE [LARGE SCALE GENOMIC DNA]</scope>
    <source>
        <strain evidence="2 3">P117</strain>
    </source>
</reference>
<accession>A0ABU2ZSK2</accession>
<proteinExistence type="predicted"/>
<dbReference type="InterPro" id="IPR004360">
    <property type="entry name" value="Glyas_Fos-R_dOase_dom"/>
</dbReference>
<dbReference type="SUPFAM" id="SSF54593">
    <property type="entry name" value="Glyoxalase/Bleomycin resistance protein/Dihydroxybiphenyl dioxygenase"/>
    <property type="match status" value="1"/>
</dbReference>
<comment type="caution">
    <text evidence="2">The sequence shown here is derived from an EMBL/GenBank/DDBJ whole genome shotgun (WGS) entry which is preliminary data.</text>
</comment>
<dbReference type="InterPro" id="IPR029068">
    <property type="entry name" value="Glyas_Bleomycin-R_OHBP_Dase"/>
</dbReference>